<evidence type="ECO:0000259" key="9">
    <source>
        <dbReference type="PROSITE" id="PS50042"/>
    </source>
</evidence>
<dbReference type="InterPro" id="IPR003661">
    <property type="entry name" value="HisK_dim/P_dom"/>
</dbReference>
<dbReference type="InterPro" id="IPR014710">
    <property type="entry name" value="RmlC-like_jellyroll"/>
</dbReference>
<protein>
    <recommendedName>
        <fullName evidence="2">histidine kinase</fullName>
        <ecNumber evidence="2">2.7.13.3</ecNumber>
    </recommendedName>
</protein>
<dbReference type="InterPro" id="IPR018490">
    <property type="entry name" value="cNMP-bd_dom_sf"/>
</dbReference>
<dbReference type="GO" id="GO:0005524">
    <property type="term" value="F:ATP binding"/>
    <property type="evidence" value="ECO:0007669"/>
    <property type="project" value="UniProtKB-KW"/>
</dbReference>
<dbReference type="InterPro" id="IPR003594">
    <property type="entry name" value="HATPase_dom"/>
</dbReference>
<dbReference type="InterPro" id="IPR000595">
    <property type="entry name" value="cNMP-bd_dom"/>
</dbReference>
<evidence type="ECO:0000313" key="12">
    <source>
        <dbReference type="Proteomes" id="UP001232992"/>
    </source>
</evidence>
<sequence length="361" mass="40143">MNLVSHPFISYFEADQVAQLCKLATVTQFDCPTPIFEEGERPDGLYLVLDGQVEFSKSVGTDRDQTIAFAKTGDFFGEFGVLDGKPRSAKAVASTGTVLAKIPQDKLMEILQSSKGEVVLDVFRHIIYHIRLTTNQYVDQIAHKQKMTLVGEMVNTIIHDFKSPFNGIQLSSAMLKEIHSDEDTQEWCDLIQAQITRMLGMAEEVLEFSKGNSTLYRQPVQMSELFQEFEKLNRVYLQSAHVDWMLDIAPAEICVDRNKLLRVFQNLVTNAVEAFEGKGGKITITSTLEPERAIIQISDNGPGIPEKIQEHFFEAFVTQGKRGGTGLGTAIAKSIVDAHDGQISFRSQAGAGTTFTICLPR</sequence>
<dbReference type="InterPro" id="IPR005467">
    <property type="entry name" value="His_kinase_dom"/>
</dbReference>
<dbReference type="InterPro" id="IPR018488">
    <property type="entry name" value="cNMP-bd_CS"/>
</dbReference>
<evidence type="ECO:0000256" key="1">
    <source>
        <dbReference type="ARBA" id="ARBA00000085"/>
    </source>
</evidence>
<comment type="caution">
    <text evidence="11">The sequence shown here is derived from an EMBL/GenBank/DDBJ whole genome shotgun (WGS) entry which is preliminary data.</text>
</comment>
<keyword evidence="3" id="KW-0597">Phosphoprotein</keyword>
<evidence type="ECO:0000256" key="7">
    <source>
        <dbReference type="ARBA" id="ARBA00022840"/>
    </source>
</evidence>
<dbReference type="Gene3D" id="2.60.120.10">
    <property type="entry name" value="Jelly Rolls"/>
    <property type="match status" value="1"/>
</dbReference>
<evidence type="ECO:0000256" key="4">
    <source>
        <dbReference type="ARBA" id="ARBA00022679"/>
    </source>
</evidence>
<dbReference type="PRINTS" id="PR00344">
    <property type="entry name" value="BCTRLSENSOR"/>
</dbReference>
<evidence type="ECO:0000256" key="8">
    <source>
        <dbReference type="ARBA" id="ARBA00023012"/>
    </source>
</evidence>
<feature type="domain" description="Cyclic nucleotide-binding" evidence="9">
    <location>
        <begin position="8"/>
        <end position="111"/>
    </location>
</feature>
<organism evidence="11 12">
    <name type="scientific">Roseofilum casamattae BLCC-M143</name>
    <dbReference type="NCBI Taxonomy" id="3022442"/>
    <lineage>
        <taxon>Bacteria</taxon>
        <taxon>Bacillati</taxon>
        <taxon>Cyanobacteriota</taxon>
        <taxon>Cyanophyceae</taxon>
        <taxon>Desertifilales</taxon>
        <taxon>Desertifilaceae</taxon>
        <taxon>Roseofilum</taxon>
        <taxon>Roseofilum casamattae</taxon>
    </lineage>
</organism>
<dbReference type="SMART" id="SM00388">
    <property type="entry name" value="HisKA"/>
    <property type="match status" value="1"/>
</dbReference>
<evidence type="ECO:0000313" key="11">
    <source>
        <dbReference type="EMBL" id="MDJ1184599.1"/>
    </source>
</evidence>
<evidence type="ECO:0000256" key="3">
    <source>
        <dbReference type="ARBA" id="ARBA00022553"/>
    </source>
</evidence>
<dbReference type="PROSITE" id="PS00889">
    <property type="entry name" value="CNMP_BINDING_2"/>
    <property type="match status" value="1"/>
</dbReference>
<dbReference type="Pfam" id="PF02518">
    <property type="entry name" value="HATPase_c"/>
    <property type="match status" value="1"/>
</dbReference>
<dbReference type="EMBL" id="JAQOSQ010000017">
    <property type="protein sequence ID" value="MDJ1184599.1"/>
    <property type="molecule type" value="Genomic_DNA"/>
</dbReference>
<evidence type="ECO:0000256" key="5">
    <source>
        <dbReference type="ARBA" id="ARBA00022741"/>
    </source>
</evidence>
<name>A0ABT7BZG3_9CYAN</name>
<proteinExistence type="predicted"/>
<dbReference type="Gene3D" id="1.10.287.130">
    <property type="match status" value="1"/>
</dbReference>
<evidence type="ECO:0000259" key="10">
    <source>
        <dbReference type="PROSITE" id="PS50109"/>
    </source>
</evidence>
<reference evidence="11 12" key="1">
    <citation type="submission" date="2023-01" db="EMBL/GenBank/DDBJ databases">
        <title>Novel diversity within Roseofilum (Cyanobacteria; Desertifilaceae) from marine benthic mats with descriptions of four novel species.</title>
        <authorList>
            <person name="Wang Y."/>
            <person name="Berthold D.E."/>
            <person name="Hu J."/>
            <person name="Lefler F.W."/>
            <person name="Laughinghouse H.D. IV."/>
        </authorList>
    </citation>
    <scope>NUCLEOTIDE SEQUENCE [LARGE SCALE GENOMIC DNA]</scope>
    <source>
        <strain evidence="11 12">BLCC-M143</strain>
    </source>
</reference>
<keyword evidence="8" id="KW-0902">Two-component regulatory system</keyword>
<keyword evidence="6" id="KW-0418">Kinase</keyword>
<accession>A0ABT7BZG3</accession>
<keyword evidence="4" id="KW-0808">Transferase</keyword>
<dbReference type="PANTHER" id="PTHR43065:SF10">
    <property type="entry name" value="PEROXIDE STRESS-ACTIVATED HISTIDINE KINASE MAK3"/>
    <property type="match status" value="1"/>
</dbReference>
<evidence type="ECO:0000256" key="6">
    <source>
        <dbReference type="ARBA" id="ARBA00022777"/>
    </source>
</evidence>
<comment type="catalytic activity">
    <reaction evidence="1">
        <text>ATP + protein L-histidine = ADP + protein N-phospho-L-histidine.</text>
        <dbReference type="EC" id="2.7.13.3"/>
    </reaction>
</comment>
<evidence type="ECO:0000256" key="2">
    <source>
        <dbReference type="ARBA" id="ARBA00012438"/>
    </source>
</evidence>
<dbReference type="CDD" id="cd00075">
    <property type="entry name" value="HATPase"/>
    <property type="match status" value="1"/>
</dbReference>
<keyword evidence="7 11" id="KW-0067">ATP-binding</keyword>
<dbReference type="SUPFAM" id="SSF51206">
    <property type="entry name" value="cAMP-binding domain-like"/>
    <property type="match status" value="1"/>
</dbReference>
<dbReference type="RefSeq" id="WP_283759254.1">
    <property type="nucleotide sequence ID" value="NZ_JAQOSQ010000017.1"/>
</dbReference>
<dbReference type="InterPro" id="IPR036097">
    <property type="entry name" value="HisK_dim/P_sf"/>
</dbReference>
<keyword evidence="5" id="KW-0547">Nucleotide-binding</keyword>
<dbReference type="PROSITE" id="PS50042">
    <property type="entry name" value="CNMP_BINDING_3"/>
    <property type="match status" value="1"/>
</dbReference>
<dbReference type="PANTHER" id="PTHR43065">
    <property type="entry name" value="SENSOR HISTIDINE KINASE"/>
    <property type="match status" value="1"/>
</dbReference>
<dbReference type="Pfam" id="PF00027">
    <property type="entry name" value="cNMP_binding"/>
    <property type="match status" value="1"/>
</dbReference>
<dbReference type="CDD" id="cd00082">
    <property type="entry name" value="HisKA"/>
    <property type="match status" value="1"/>
</dbReference>
<dbReference type="CDD" id="cd00038">
    <property type="entry name" value="CAP_ED"/>
    <property type="match status" value="1"/>
</dbReference>
<dbReference type="PROSITE" id="PS50109">
    <property type="entry name" value="HIS_KIN"/>
    <property type="match status" value="1"/>
</dbReference>
<dbReference type="SUPFAM" id="SSF55874">
    <property type="entry name" value="ATPase domain of HSP90 chaperone/DNA topoisomerase II/histidine kinase"/>
    <property type="match status" value="1"/>
</dbReference>
<dbReference type="SMART" id="SM00387">
    <property type="entry name" value="HATPase_c"/>
    <property type="match status" value="1"/>
</dbReference>
<dbReference type="SMART" id="SM00100">
    <property type="entry name" value="cNMP"/>
    <property type="match status" value="1"/>
</dbReference>
<feature type="domain" description="Histidine kinase" evidence="10">
    <location>
        <begin position="156"/>
        <end position="361"/>
    </location>
</feature>
<dbReference type="Pfam" id="PF00512">
    <property type="entry name" value="HisKA"/>
    <property type="match status" value="1"/>
</dbReference>
<dbReference type="SUPFAM" id="SSF47384">
    <property type="entry name" value="Homodimeric domain of signal transducing histidine kinase"/>
    <property type="match status" value="1"/>
</dbReference>
<dbReference type="Proteomes" id="UP001232992">
    <property type="component" value="Unassembled WGS sequence"/>
</dbReference>
<keyword evidence="12" id="KW-1185">Reference proteome</keyword>
<dbReference type="EC" id="2.7.13.3" evidence="2"/>
<dbReference type="InterPro" id="IPR036890">
    <property type="entry name" value="HATPase_C_sf"/>
</dbReference>
<gene>
    <name evidence="11" type="ORF">PMH09_15540</name>
</gene>
<dbReference type="Gene3D" id="3.30.565.10">
    <property type="entry name" value="Histidine kinase-like ATPase, C-terminal domain"/>
    <property type="match status" value="1"/>
</dbReference>
<dbReference type="InterPro" id="IPR004358">
    <property type="entry name" value="Sig_transdc_His_kin-like_C"/>
</dbReference>